<dbReference type="PANTHER" id="PTHR10889:SF1">
    <property type="entry name" value="DEOXYRIBOSE-PHOSPHATE ALDOLASE"/>
    <property type="match status" value="1"/>
</dbReference>
<dbReference type="GO" id="GO:0005737">
    <property type="term" value="C:cytoplasm"/>
    <property type="evidence" value="ECO:0007669"/>
    <property type="project" value="InterPro"/>
</dbReference>
<protein>
    <submittedName>
        <fullName evidence="3">Deoxyribose-phosphate aldolase</fullName>
    </submittedName>
</protein>
<evidence type="ECO:0000313" key="3">
    <source>
        <dbReference type="EMBL" id="ETW18388.1"/>
    </source>
</evidence>
<dbReference type="PANTHER" id="PTHR10889">
    <property type="entry name" value="DEOXYRIBOSE-PHOSPHATE ALDOLASE"/>
    <property type="match status" value="1"/>
</dbReference>
<dbReference type="AlphaFoldDB" id="A0A024V5U2"/>
<dbReference type="InterPro" id="IPR013785">
    <property type="entry name" value="Aldolase_TIM"/>
</dbReference>
<dbReference type="EMBL" id="KI925079">
    <property type="protein sequence ID" value="ETW18388.1"/>
    <property type="molecule type" value="Genomic_DNA"/>
</dbReference>
<dbReference type="GO" id="GO:0046386">
    <property type="term" value="P:deoxyribose phosphate catabolic process"/>
    <property type="evidence" value="ECO:0007669"/>
    <property type="project" value="UniProtKB-UniPathway"/>
</dbReference>
<dbReference type="PIRSF" id="PIRSF001357">
    <property type="entry name" value="DeoC"/>
    <property type="match status" value="1"/>
</dbReference>
<dbReference type="SUPFAM" id="SSF51569">
    <property type="entry name" value="Aldolase"/>
    <property type="match status" value="1"/>
</dbReference>
<proteinExistence type="predicted"/>
<name>A0A024V5U2_PLAFA</name>
<dbReference type="CDD" id="cd00959">
    <property type="entry name" value="DeoC"/>
    <property type="match status" value="1"/>
</dbReference>
<dbReference type="UniPathway" id="UPA00002">
    <property type="reaction ID" value="UER00468"/>
</dbReference>
<sequence length="263" mass="28980">MANYAETFSAWTSICLTDHTLLGENDTEDDIRELCEESVKTCPFAAAVCVKPEFVKFINDTIKKEICPFKPKVACVINFPHGTDVVEKVLEDTKKVLEDGVDEIDLVINYKKVLQNVEEGLKEATELTKKVKNLMKEKVLKVIIETGELKNDELIIKTTLAVLEGNADFVKTSSGKVPVNATPGAVKAIIEAMKQYVEKNPQKKDKIGLKVAGGVGDLNSASYYILLARRFLSALACHPNNFRIGSSSLVPKLRKIIAQNPAV</sequence>
<dbReference type="FunFam" id="3.20.20.70:FF:000236">
    <property type="entry name" value="Deoxyribose-phosphate aldolase"/>
    <property type="match status" value="1"/>
</dbReference>
<dbReference type="GO" id="GO:0004139">
    <property type="term" value="F:deoxyribose-phosphate aldolase activity"/>
    <property type="evidence" value="ECO:0007669"/>
    <property type="project" value="InterPro"/>
</dbReference>
<dbReference type="InterPro" id="IPR011343">
    <property type="entry name" value="DeoC"/>
</dbReference>
<dbReference type="Gene3D" id="3.20.20.70">
    <property type="entry name" value="Aldolase class I"/>
    <property type="match status" value="1"/>
</dbReference>
<keyword evidence="2" id="KW-0704">Schiff base</keyword>
<dbReference type="NCBIfam" id="TIGR00126">
    <property type="entry name" value="deoC"/>
    <property type="match status" value="1"/>
</dbReference>
<dbReference type="GO" id="GO:0009264">
    <property type="term" value="P:deoxyribonucleotide catabolic process"/>
    <property type="evidence" value="ECO:0007669"/>
    <property type="project" value="InterPro"/>
</dbReference>
<reference evidence="3 4" key="2">
    <citation type="submission" date="2013-02" db="EMBL/GenBank/DDBJ databases">
        <title>The Genome Sequence of Plasmodium falciparum Vietnam Oak-Knoll (FVO).</title>
        <authorList>
            <consortium name="The Broad Institute Genome Sequencing Platform"/>
            <consortium name="The Broad Institute Genome Sequencing Center for Infectious Disease"/>
            <person name="Neafsey D."/>
            <person name="Cheeseman I."/>
            <person name="Volkman S."/>
            <person name="Adams J."/>
            <person name="Walker B."/>
            <person name="Young S.K."/>
            <person name="Zeng Q."/>
            <person name="Gargeya S."/>
            <person name="Fitzgerald M."/>
            <person name="Haas B."/>
            <person name="Abouelleil A."/>
            <person name="Alvarado L."/>
            <person name="Arachchi H.M."/>
            <person name="Berlin A.M."/>
            <person name="Chapman S.B."/>
            <person name="Dewar J."/>
            <person name="Goldberg J."/>
            <person name="Griggs A."/>
            <person name="Gujja S."/>
            <person name="Hansen M."/>
            <person name="Howarth C."/>
            <person name="Imamovic A."/>
            <person name="Larimer J."/>
            <person name="McCowan C."/>
            <person name="Murphy C."/>
            <person name="Neiman D."/>
            <person name="Pearson M."/>
            <person name="Priest M."/>
            <person name="Roberts A."/>
            <person name="Saif S."/>
            <person name="Shea T."/>
            <person name="Sisk P."/>
            <person name="Sykes S."/>
            <person name="Wortman J."/>
            <person name="Nusbaum C."/>
            <person name="Birren B."/>
        </authorList>
    </citation>
    <scope>NUCLEOTIDE SEQUENCE [LARGE SCALE GENOMIC DNA]</scope>
    <source>
        <strain evidence="4">Vietnam Oak-Knoll (FVO)</strain>
    </source>
</reference>
<dbReference type="SMART" id="SM01133">
    <property type="entry name" value="DeoC"/>
    <property type="match status" value="1"/>
</dbReference>
<dbReference type="InterPro" id="IPR002915">
    <property type="entry name" value="DeoC/FbaB/LacD_aldolase"/>
</dbReference>
<dbReference type="SMR" id="A0A024V5U2"/>
<dbReference type="OrthoDB" id="70823at2759"/>
<reference evidence="3 4" key="1">
    <citation type="submission" date="2013-02" db="EMBL/GenBank/DDBJ databases">
        <title>The Genome Annotation of Plasmodium falciparum Vietnam Oak-Knoll (FVO).</title>
        <authorList>
            <consortium name="The Broad Institute Genome Sequencing Platform"/>
            <consortium name="The Broad Institute Genome Sequencing Center for Infectious Disease"/>
            <person name="Neafsey D."/>
            <person name="Hoffman S."/>
            <person name="Volkman S."/>
            <person name="Rosenthal P."/>
            <person name="Walker B."/>
            <person name="Young S.K."/>
            <person name="Zeng Q."/>
            <person name="Gargeya S."/>
            <person name="Fitzgerald M."/>
            <person name="Haas B."/>
            <person name="Abouelleil A."/>
            <person name="Allen A.W."/>
            <person name="Alvarado L."/>
            <person name="Arachchi H.M."/>
            <person name="Berlin A.M."/>
            <person name="Chapman S.B."/>
            <person name="Gainer-Dewar J."/>
            <person name="Goldberg J."/>
            <person name="Griggs A."/>
            <person name="Gujja S."/>
            <person name="Hansen M."/>
            <person name="Howarth C."/>
            <person name="Imamovic A."/>
            <person name="Ireland A."/>
            <person name="Larimer J."/>
            <person name="McCowan C."/>
            <person name="Murphy C."/>
            <person name="Pearson M."/>
            <person name="Poon T.W."/>
            <person name="Priest M."/>
            <person name="Roberts A."/>
            <person name="Saif S."/>
            <person name="Shea T."/>
            <person name="Sisk P."/>
            <person name="Sykes S."/>
            <person name="Wortman J."/>
            <person name="Nusbaum C."/>
            <person name="Birren B."/>
        </authorList>
    </citation>
    <scope>NUCLEOTIDE SEQUENCE [LARGE SCALE GENOMIC DNA]</scope>
    <source>
        <strain evidence="4">Vietnam Oak-Knoll (FVO)</strain>
    </source>
</reference>
<evidence type="ECO:0000256" key="1">
    <source>
        <dbReference type="ARBA" id="ARBA00022490"/>
    </source>
</evidence>
<dbReference type="Pfam" id="PF01791">
    <property type="entry name" value="DeoC"/>
    <property type="match status" value="1"/>
</dbReference>
<feature type="active site" description="Schiff-base intermediate with acetaldehyde" evidence="2">
    <location>
        <position position="171"/>
    </location>
</feature>
<dbReference type="Proteomes" id="UP000030690">
    <property type="component" value="Unassembled WGS sequence"/>
</dbReference>
<evidence type="ECO:0000256" key="2">
    <source>
        <dbReference type="PIRSR" id="PIRSR001357-50"/>
    </source>
</evidence>
<dbReference type="GO" id="GO:0016052">
    <property type="term" value="P:carbohydrate catabolic process"/>
    <property type="evidence" value="ECO:0007669"/>
    <property type="project" value="TreeGrafter"/>
</dbReference>
<organism evidence="3 4">
    <name type="scientific">Plasmodium falciparum Vietnam Oak-Knoll</name>
    <name type="common">FVO</name>
    <dbReference type="NCBI Taxonomy" id="1036723"/>
    <lineage>
        <taxon>Eukaryota</taxon>
        <taxon>Sar</taxon>
        <taxon>Alveolata</taxon>
        <taxon>Apicomplexa</taxon>
        <taxon>Aconoidasida</taxon>
        <taxon>Haemosporida</taxon>
        <taxon>Plasmodiidae</taxon>
        <taxon>Plasmodium</taxon>
        <taxon>Plasmodium (Laverania)</taxon>
    </lineage>
</organism>
<evidence type="ECO:0000313" key="4">
    <source>
        <dbReference type="Proteomes" id="UP000030690"/>
    </source>
</evidence>
<keyword evidence="1" id="KW-0963">Cytoplasm</keyword>
<accession>A0A024V5U2</accession>
<gene>
    <name evidence="3" type="ORF">PFFVO_02904</name>
</gene>
<feature type="active site" description="Proton donor/acceptor" evidence="2">
    <location>
        <position position="210"/>
    </location>
</feature>